<organism evidence="3">
    <name type="scientific">Brachypodium distachyon</name>
    <name type="common">Purple false brome</name>
    <name type="synonym">Trachynia distachya</name>
    <dbReference type="NCBI Taxonomy" id="15368"/>
    <lineage>
        <taxon>Eukaryota</taxon>
        <taxon>Viridiplantae</taxon>
        <taxon>Streptophyta</taxon>
        <taxon>Embryophyta</taxon>
        <taxon>Tracheophyta</taxon>
        <taxon>Spermatophyta</taxon>
        <taxon>Magnoliopsida</taxon>
        <taxon>Liliopsida</taxon>
        <taxon>Poales</taxon>
        <taxon>Poaceae</taxon>
        <taxon>BOP clade</taxon>
        <taxon>Pooideae</taxon>
        <taxon>Stipodae</taxon>
        <taxon>Brachypodieae</taxon>
        <taxon>Brachypodium</taxon>
    </lineage>
</organism>
<dbReference type="InterPro" id="IPR053197">
    <property type="entry name" value="F-box_SCFL_complex_component"/>
</dbReference>
<dbReference type="OrthoDB" id="645579at2759"/>
<feature type="region of interest" description="Disordered" evidence="1">
    <location>
        <begin position="251"/>
        <end position="280"/>
    </location>
</feature>
<evidence type="ECO:0000313" key="5">
    <source>
        <dbReference type="Proteomes" id="UP000008810"/>
    </source>
</evidence>
<feature type="region of interest" description="Disordered" evidence="1">
    <location>
        <begin position="1"/>
        <end position="23"/>
    </location>
</feature>
<dbReference type="EMBL" id="CM000880">
    <property type="protein sequence ID" value="PNT74587.1"/>
    <property type="molecule type" value="Genomic_DNA"/>
</dbReference>
<reference evidence="4" key="3">
    <citation type="submission" date="2018-08" db="UniProtKB">
        <authorList>
            <consortium name="EnsemblPlants"/>
        </authorList>
    </citation>
    <scope>IDENTIFICATION</scope>
    <source>
        <strain evidence="4">cv. Bd21</strain>
    </source>
</reference>
<evidence type="ECO:0000256" key="1">
    <source>
        <dbReference type="SAM" id="MobiDB-lite"/>
    </source>
</evidence>
<feature type="compositionally biased region" description="Acidic residues" evidence="1">
    <location>
        <begin position="251"/>
        <end position="271"/>
    </location>
</feature>
<dbReference type="AlphaFoldDB" id="A0A2K2DJY6"/>
<dbReference type="Pfam" id="PF00646">
    <property type="entry name" value="F-box"/>
    <property type="match status" value="1"/>
</dbReference>
<dbReference type="SUPFAM" id="SSF81383">
    <property type="entry name" value="F-box domain"/>
    <property type="match status" value="1"/>
</dbReference>
<dbReference type="ExpressionAtlas" id="A0A2K2DJY6">
    <property type="expression patterns" value="baseline"/>
</dbReference>
<dbReference type="Gramene" id="PNT74587">
    <property type="protein sequence ID" value="PNT74587"/>
    <property type="gene ID" value="BRADI_1g18326v3"/>
</dbReference>
<dbReference type="CDD" id="cd22160">
    <property type="entry name" value="F-box_AtFBL13-like"/>
    <property type="match status" value="1"/>
</dbReference>
<dbReference type="Proteomes" id="UP000008810">
    <property type="component" value="Chromosome 1"/>
</dbReference>
<dbReference type="PANTHER" id="PTHR34223">
    <property type="entry name" value="OS11G0201299 PROTEIN"/>
    <property type="match status" value="1"/>
</dbReference>
<dbReference type="Gene3D" id="1.20.1280.50">
    <property type="match status" value="1"/>
</dbReference>
<gene>
    <name evidence="3" type="ORF">BRADI_1g18326v3</name>
</gene>
<reference evidence="3 4" key="1">
    <citation type="journal article" date="2010" name="Nature">
        <title>Genome sequencing and analysis of the model grass Brachypodium distachyon.</title>
        <authorList>
            <consortium name="International Brachypodium Initiative"/>
        </authorList>
    </citation>
    <scope>NUCLEOTIDE SEQUENCE [LARGE SCALE GENOMIC DNA]</scope>
    <source>
        <strain evidence="3 4">Bd21</strain>
    </source>
</reference>
<keyword evidence="5" id="KW-1185">Reference proteome</keyword>
<evidence type="ECO:0000313" key="4">
    <source>
        <dbReference type="EnsemblPlants" id="PNT74587"/>
    </source>
</evidence>
<dbReference type="InterPro" id="IPR053781">
    <property type="entry name" value="F-box_AtFBL13-like"/>
</dbReference>
<dbReference type="InterPro" id="IPR036047">
    <property type="entry name" value="F-box-like_dom_sf"/>
</dbReference>
<feature type="domain" description="F-box" evidence="2">
    <location>
        <begin position="29"/>
        <end position="65"/>
    </location>
</feature>
<reference evidence="3" key="2">
    <citation type="submission" date="2017-06" db="EMBL/GenBank/DDBJ databases">
        <title>WGS assembly of Brachypodium distachyon.</title>
        <authorList>
            <consortium name="The International Brachypodium Initiative"/>
            <person name="Lucas S."/>
            <person name="Harmon-Smith M."/>
            <person name="Lail K."/>
            <person name="Tice H."/>
            <person name="Grimwood J."/>
            <person name="Bruce D."/>
            <person name="Barry K."/>
            <person name="Shu S."/>
            <person name="Lindquist E."/>
            <person name="Wang M."/>
            <person name="Pitluck S."/>
            <person name="Vogel J.P."/>
            <person name="Garvin D.F."/>
            <person name="Mockler T.C."/>
            <person name="Schmutz J."/>
            <person name="Rokhsar D."/>
            <person name="Bevan M.W."/>
        </authorList>
    </citation>
    <scope>NUCLEOTIDE SEQUENCE</scope>
    <source>
        <strain evidence="3">Bd21</strain>
    </source>
</reference>
<dbReference type="FunCoup" id="A0A2K2DJY6">
    <property type="interactions" value="1053"/>
</dbReference>
<accession>A0A2K2DJY6</accession>
<dbReference type="PANTHER" id="PTHR34223:SF81">
    <property type="entry name" value="OS08G0281600 PROTEIN"/>
    <property type="match status" value="1"/>
</dbReference>
<feature type="compositionally biased region" description="Basic residues" evidence="1">
    <location>
        <begin position="1"/>
        <end position="11"/>
    </location>
</feature>
<proteinExistence type="predicted"/>
<evidence type="ECO:0000259" key="2">
    <source>
        <dbReference type="PROSITE" id="PS50181"/>
    </source>
</evidence>
<dbReference type="InterPro" id="IPR001810">
    <property type="entry name" value="F-box_dom"/>
</dbReference>
<protein>
    <recommendedName>
        <fullName evidence="2">F-box domain-containing protein</fullName>
    </recommendedName>
</protein>
<dbReference type="PROSITE" id="PS50181">
    <property type="entry name" value="FBOX"/>
    <property type="match status" value="1"/>
</dbReference>
<name>A0A2K2DJY6_BRADI</name>
<sequence length="515" mass="57272">MRRTTTKHAGPRLRAGQASQSGAGASAELDRLSSLPDALLHHIMSSLKAWDVVRTCVLARRWQHLWASAPCIDLRPEEFCDFVHHLFLSRDASAPVDTLILRSSDEDAEYDEADAKRWISAAIKHNARVIHLAGHCREIALLDDLEVVYACLRAGILQQLSSNCTSMEELDLKDCLVAGPEIVSASLKTLILLKCTINCDLSIAAPNLILLRLTTPYIRVPSFENLGSLVTATIILDDSFLGNDYEHISDENDFDGTTDDDDDDNDDDNDDASYKVHDDSSLSDDDFRYISDDGIDKFAYGHGFPIHGSGRGGYKDNYNYGSDIDSDDNTYEYSEIANDPKYGYKGEGQNSSKGGNYGKSSGFNDREILGGNHILHSLSSARSLEFLTDAGEVVLSRELKTCPTFSNLKTLSLGEWCMAADFNALIFLLQHSPKIERLFLQLKLNYGTSKALETGIKLQERSFTCSDLRMVKIKCSKDDARVHKLAHLFRANGLPLEKIYVRRSGNAHKPYILFV</sequence>
<dbReference type="InParanoid" id="A0A2K2DJY6"/>
<dbReference type="EnsemblPlants" id="PNT74587">
    <property type="protein sequence ID" value="PNT74587"/>
    <property type="gene ID" value="BRADI_1g18326v3"/>
</dbReference>
<evidence type="ECO:0000313" key="3">
    <source>
        <dbReference type="EMBL" id="PNT74587.1"/>
    </source>
</evidence>